<proteinExistence type="predicted"/>
<evidence type="ECO:0008006" key="4">
    <source>
        <dbReference type="Google" id="ProtNLM"/>
    </source>
</evidence>
<dbReference type="STRING" id="1429043.X474_21165"/>
<evidence type="ECO:0000256" key="1">
    <source>
        <dbReference type="SAM" id="Phobius"/>
    </source>
</evidence>
<comment type="caution">
    <text evidence="2">The sequence shown here is derived from an EMBL/GenBank/DDBJ whole genome shotgun (WGS) entry which is preliminary data.</text>
</comment>
<keyword evidence="1" id="KW-1133">Transmembrane helix</keyword>
<dbReference type="Pfam" id="PF13432">
    <property type="entry name" value="TPR_16"/>
    <property type="match status" value="1"/>
</dbReference>
<keyword evidence="1" id="KW-0812">Transmembrane</keyword>
<reference evidence="2 3" key="1">
    <citation type="submission" date="2013-11" db="EMBL/GenBank/DDBJ databases">
        <title>Metagenomic analysis of a methanogenic consortium involved in long chain n-alkane degradation.</title>
        <authorList>
            <person name="Davidova I.A."/>
            <person name="Callaghan A.V."/>
            <person name="Wawrik B."/>
            <person name="Pruitt S."/>
            <person name="Marks C."/>
            <person name="Duncan K.E."/>
            <person name="Suflita J.M."/>
        </authorList>
    </citation>
    <scope>NUCLEOTIDE SEQUENCE [LARGE SCALE GENOMIC DNA]</scope>
    <source>
        <strain evidence="2 3">SPR</strain>
    </source>
</reference>
<dbReference type="Gene3D" id="1.25.40.10">
    <property type="entry name" value="Tetratricopeptide repeat domain"/>
    <property type="match status" value="1"/>
</dbReference>
<keyword evidence="1" id="KW-0472">Membrane</keyword>
<dbReference type="EMBL" id="AZAC01000035">
    <property type="protein sequence ID" value="KIX12013.1"/>
    <property type="molecule type" value="Genomic_DNA"/>
</dbReference>
<dbReference type="OrthoDB" id="5418121at2"/>
<protein>
    <recommendedName>
        <fullName evidence="4">Tetratricopeptide repeat-like domain-containing protein</fullName>
    </recommendedName>
</protein>
<gene>
    <name evidence="2" type="ORF">X474_21165</name>
</gene>
<name>A0A0D2HNA7_9BACT</name>
<keyword evidence="3" id="KW-1185">Reference proteome</keyword>
<accession>A0A0D2HNA7</accession>
<dbReference type="InParanoid" id="A0A0D2HNA7"/>
<sequence>MAKINRKELLRKPDEFQTFSERAVKWVRENQKKFYITLGGLVAAIALVVGIQTYLDYRVHAAANALSPAFQQYMNVVFGEKTPAKLAEAEKALGTITKEYGATPAGIQGRLALGNLLLEQGKWAESQKLFTELSEEPDLPAEFMPFALHGLGLSLEGQEKYTEAKDAYADAARISGPNEKTTYELAQARVLAAKGDKQAAADIYRTVVQNATDPDSAQIARESLVSLDLAPEA</sequence>
<dbReference type="AlphaFoldDB" id="A0A0D2HNA7"/>
<dbReference type="RefSeq" id="WP_044351178.1">
    <property type="nucleotide sequence ID" value="NZ_AZAC01000035.1"/>
</dbReference>
<organism evidence="2 3">
    <name type="scientific">Dethiosulfatarculus sandiegensis</name>
    <dbReference type="NCBI Taxonomy" id="1429043"/>
    <lineage>
        <taxon>Bacteria</taxon>
        <taxon>Pseudomonadati</taxon>
        <taxon>Thermodesulfobacteriota</taxon>
        <taxon>Desulfarculia</taxon>
        <taxon>Desulfarculales</taxon>
        <taxon>Desulfarculaceae</taxon>
        <taxon>Dethiosulfatarculus</taxon>
    </lineage>
</organism>
<dbReference type="SUPFAM" id="SSF48452">
    <property type="entry name" value="TPR-like"/>
    <property type="match status" value="1"/>
</dbReference>
<dbReference type="InterPro" id="IPR011990">
    <property type="entry name" value="TPR-like_helical_dom_sf"/>
</dbReference>
<feature type="transmembrane region" description="Helical" evidence="1">
    <location>
        <begin position="34"/>
        <end position="55"/>
    </location>
</feature>
<evidence type="ECO:0000313" key="2">
    <source>
        <dbReference type="EMBL" id="KIX12013.1"/>
    </source>
</evidence>
<dbReference type="Proteomes" id="UP000032233">
    <property type="component" value="Unassembled WGS sequence"/>
</dbReference>
<evidence type="ECO:0000313" key="3">
    <source>
        <dbReference type="Proteomes" id="UP000032233"/>
    </source>
</evidence>